<protein>
    <submittedName>
        <fullName evidence="1">Protein flbE</fullName>
    </submittedName>
</protein>
<evidence type="ECO:0000313" key="2">
    <source>
        <dbReference type="Proteomes" id="UP000006512"/>
    </source>
</evidence>
<accession>F4QMJ4</accession>
<sequence length="217" mass="23360">MPTSAPIQHKKFEFGTVFGDGGRVLAEQQREKKAYTPDEVEAIRAQAYADGETSAQARAQMAQAAAIQALADAAHQGLGTINDSVNHYKRACVDLALICAQKIAAESLAHFPQAPVVATLEALGQEIETTARLVVHANNPSEELKAAAMEAGAYAGFAGQIQFRDKPSFPKGAFEILWSDGRAEFNPQQVVEALEKALHEALDADAYHQSRARHDGH</sequence>
<reference evidence="2" key="1">
    <citation type="submission" date="2011-03" db="EMBL/GenBank/DDBJ databases">
        <title>Draft genome sequence of Brevundimonas diminuta.</title>
        <authorList>
            <person name="Brown P.J.B."/>
            <person name="Buechlein A."/>
            <person name="Hemmerich C."/>
            <person name="Brun Y.V."/>
        </authorList>
    </citation>
    <scope>NUCLEOTIDE SEQUENCE [LARGE SCALE GENOMIC DNA]</scope>
    <source>
        <strain evidence="2">C19</strain>
    </source>
</reference>
<name>F4QMJ4_9CAUL</name>
<dbReference type="OrthoDB" id="7173054at2"/>
<gene>
    <name evidence="1" type="ORF">ABI_28510</name>
</gene>
<dbReference type="Proteomes" id="UP000006512">
    <property type="component" value="Unassembled WGS sequence"/>
</dbReference>
<dbReference type="EMBL" id="GL883078">
    <property type="protein sequence ID" value="EGF91435.1"/>
    <property type="molecule type" value="Genomic_DNA"/>
</dbReference>
<evidence type="ECO:0000313" key="1">
    <source>
        <dbReference type="EMBL" id="EGF91435.1"/>
    </source>
</evidence>
<dbReference type="AlphaFoldDB" id="F4QMJ4"/>
<organism evidence="1 2">
    <name type="scientific">Asticcacaulis biprosthecium C19</name>
    <dbReference type="NCBI Taxonomy" id="715226"/>
    <lineage>
        <taxon>Bacteria</taxon>
        <taxon>Pseudomonadati</taxon>
        <taxon>Pseudomonadota</taxon>
        <taxon>Alphaproteobacteria</taxon>
        <taxon>Caulobacterales</taxon>
        <taxon>Caulobacteraceae</taxon>
        <taxon>Asticcacaulis</taxon>
    </lineage>
</organism>
<dbReference type="STRING" id="715226.ABI_28510"/>
<keyword evidence="2" id="KW-1185">Reference proteome</keyword>
<proteinExistence type="predicted"/>
<dbReference type="HOGENOM" id="CLU_084179_0_0_5"/>
<dbReference type="eggNOG" id="COG1317">
    <property type="taxonomic scope" value="Bacteria"/>
</dbReference>
<dbReference type="RefSeq" id="WP_006273637.1">
    <property type="nucleotide sequence ID" value="NZ_GL883078.1"/>
</dbReference>